<name>A0A7R9BTB6_9CRUS</name>
<evidence type="ECO:0000313" key="2">
    <source>
        <dbReference type="Proteomes" id="UP000678499"/>
    </source>
</evidence>
<dbReference type="AlphaFoldDB" id="A0A7R9BTB6"/>
<protein>
    <submittedName>
        <fullName evidence="1">Uncharacterized protein</fullName>
    </submittedName>
</protein>
<organism evidence="1">
    <name type="scientific">Notodromas monacha</name>
    <dbReference type="NCBI Taxonomy" id="399045"/>
    <lineage>
        <taxon>Eukaryota</taxon>
        <taxon>Metazoa</taxon>
        <taxon>Ecdysozoa</taxon>
        <taxon>Arthropoda</taxon>
        <taxon>Crustacea</taxon>
        <taxon>Oligostraca</taxon>
        <taxon>Ostracoda</taxon>
        <taxon>Podocopa</taxon>
        <taxon>Podocopida</taxon>
        <taxon>Cypridocopina</taxon>
        <taxon>Cypridoidea</taxon>
        <taxon>Cyprididae</taxon>
        <taxon>Notodromas</taxon>
    </lineage>
</organism>
<accession>A0A7R9BTB6</accession>
<reference evidence="1" key="1">
    <citation type="submission" date="2020-11" db="EMBL/GenBank/DDBJ databases">
        <authorList>
            <person name="Tran Van P."/>
        </authorList>
    </citation>
    <scope>NUCLEOTIDE SEQUENCE</scope>
</reference>
<dbReference type="EMBL" id="CAJPEX010002692">
    <property type="protein sequence ID" value="CAG0921369.1"/>
    <property type="molecule type" value="Genomic_DNA"/>
</dbReference>
<dbReference type="EMBL" id="OA884729">
    <property type="protein sequence ID" value="CAD7281217.1"/>
    <property type="molecule type" value="Genomic_DNA"/>
</dbReference>
<evidence type="ECO:0000313" key="1">
    <source>
        <dbReference type="EMBL" id="CAD7281217.1"/>
    </source>
</evidence>
<proteinExistence type="predicted"/>
<keyword evidence="2" id="KW-1185">Reference proteome</keyword>
<gene>
    <name evidence="1" type="ORF">NMOB1V02_LOCUS8868</name>
</gene>
<sequence length="156" mass="16791">MDACLNLVGIRSLEASTSEEIREEDENNSWGLKCKSKSKFIACSASTLTTSASIVNDAPGTGPTEKTDVASEKELTAPSRTIDEIGEVPADKLALAREQKAFGISHKLNSGIVKSVVNLVDNAVVAPISTQIKKNDAVSIGPLTRFRWEYRVLVKT</sequence>
<dbReference type="Proteomes" id="UP000678499">
    <property type="component" value="Unassembled WGS sequence"/>
</dbReference>